<name>A0A917BPY8_9HYPH</name>
<accession>A0A917BPY8</accession>
<evidence type="ECO:0000313" key="1">
    <source>
        <dbReference type="EMBL" id="GGF52803.1"/>
    </source>
</evidence>
<keyword evidence="2" id="KW-1185">Reference proteome</keyword>
<comment type="caution">
    <text evidence="1">The sequence shown here is derived from an EMBL/GenBank/DDBJ whole genome shotgun (WGS) entry which is preliminary data.</text>
</comment>
<proteinExistence type="predicted"/>
<gene>
    <name evidence="1" type="ORF">GCM10007301_10370</name>
</gene>
<sequence>MPRQVSPDKSRRSHEDWFCRLSPEPVRVMRQNSTLYSLSASRRDSRRKALPATPAVTHPLFGARAGFHPLIDIAILNNVEDRSLGMHHVRHGSAAPASANSFSQDAPPRFMRLRKSSPARFLLSDDSSEDNGAA</sequence>
<protein>
    <submittedName>
        <fullName evidence="1">Uncharacterized protein</fullName>
    </submittedName>
</protein>
<evidence type="ECO:0000313" key="2">
    <source>
        <dbReference type="Proteomes" id="UP000606044"/>
    </source>
</evidence>
<dbReference type="EMBL" id="BMCT01000001">
    <property type="protein sequence ID" value="GGF52803.1"/>
    <property type="molecule type" value="Genomic_DNA"/>
</dbReference>
<dbReference type="AlphaFoldDB" id="A0A917BPY8"/>
<organism evidence="1 2">
    <name type="scientific">Azorhizobium oxalatiphilum</name>
    <dbReference type="NCBI Taxonomy" id="980631"/>
    <lineage>
        <taxon>Bacteria</taxon>
        <taxon>Pseudomonadati</taxon>
        <taxon>Pseudomonadota</taxon>
        <taxon>Alphaproteobacteria</taxon>
        <taxon>Hyphomicrobiales</taxon>
        <taxon>Xanthobacteraceae</taxon>
        <taxon>Azorhizobium</taxon>
    </lineage>
</organism>
<reference evidence="1" key="2">
    <citation type="submission" date="2020-09" db="EMBL/GenBank/DDBJ databases">
        <authorList>
            <person name="Sun Q."/>
            <person name="Sedlacek I."/>
        </authorList>
    </citation>
    <scope>NUCLEOTIDE SEQUENCE</scope>
    <source>
        <strain evidence="1">CCM 7897</strain>
    </source>
</reference>
<dbReference type="Proteomes" id="UP000606044">
    <property type="component" value="Unassembled WGS sequence"/>
</dbReference>
<reference evidence="1" key="1">
    <citation type="journal article" date="2014" name="Int. J. Syst. Evol. Microbiol.">
        <title>Complete genome sequence of Corynebacterium casei LMG S-19264T (=DSM 44701T), isolated from a smear-ripened cheese.</title>
        <authorList>
            <consortium name="US DOE Joint Genome Institute (JGI-PGF)"/>
            <person name="Walter F."/>
            <person name="Albersmeier A."/>
            <person name="Kalinowski J."/>
            <person name="Ruckert C."/>
        </authorList>
    </citation>
    <scope>NUCLEOTIDE SEQUENCE</scope>
    <source>
        <strain evidence="1">CCM 7897</strain>
    </source>
</reference>